<feature type="transmembrane region" description="Helical" evidence="8">
    <location>
        <begin position="164"/>
        <end position="183"/>
    </location>
</feature>
<feature type="transmembrane region" description="Helical" evidence="8">
    <location>
        <begin position="189"/>
        <end position="210"/>
    </location>
</feature>
<feature type="transmembrane region" description="Helical" evidence="8">
    <location>
        <begin position="98"/>
        <end position="119"/>
    </location>
</feature>
<keyword evidence="10" id="KW-1185">Reference proteome</keyword>
<comment type="similarity">
    <text evidence="2">Belongs to the polysaccharide synthase family.</text>
</comment>
<dbReference type="Pfam" id="PF13440">
    <property type="entry name" value="Polysacc_synt_3"/>
    <property type="match status" value="1"/>
</dbReference>
<proteinExistence type="inferred from homology"/>
<evidence type="ECO:0000313" key="9">
    <source>
        <dbReference type="EMBL" id="MCJ8240534.1"/>
    </source>
</evidence>
<evidence type="ECO:0000256" key="5">
    <source>
        <dbReference type="ARBA" id="ARBA00022989"/>
    </source>
</evidence>
<dbReference type="PANTHER" id="PTHR30250:SF10">
    <property type="entry name" value="LIPOPOLYSACCHARIDE BIOSYNTHESIS PROTEIN WZXC"/>
    <property type="match status" value="1"/>
</dbReference>
<dbReference type="InterPro" id="IPR050833">
    <property type="entry name" value="Poly_Biosynth_Transport"/>
</dbReference>
<reference evidence="9 10" key="1">
    <citation type="submission" date="2022-03" db="EMBL/GenBank/DDBJ databases">
        <title>Rhizobium SSM4.3 sp. nov., isolated from Sediment (Gouqi Island).</title>
        <authorList>
            <person name="Chen G."/>
        </authorList>
    </citation>
    <scope>NUCLEOTIDE SEQUENCE [LARGE SCALE GENOMIC DNA]</scope>
    <source>
        <strain evidence="9 10">SSM4.3</strain>
        <plasmid evidence="9">unnamed</plasmid>
    </source>
</reference>
<dbReference type="EMBL" id="JALAYX010000006">
    <property type="protein sequence ID" value="MCJ8240534.1"/>
    <property type="molecule type" value="Genomic_DNA"/>
</dbReference>
<feature type="transmembrane region" description="Helical" evidence="8">
    <location>
        <begin position="399"/>
        <end position="420"/>
    </location>
</feature>
<feature type="transmembrane region" description="Helical" evidence="8">
    <location>
        <begin position="432"/>
        <end position="454"/>
    </location>
</feature>
<evidence type="ECO:0000256" key="8">
    <source>
        <dbReference type="SAM" id="Phobius"/>
    </source>
</evidence>
<evidence type="ECO:0000256" key="4">
    <source>
        <dbReference type="ARBA" id="ARBA00022692"/>
    </source>
</evidence>
<dbReference type="PANTHER" id="PTHR30250">
    <property type="entry name" value="PST FAMILY PREDICTED COLANIC ACID TRANSPORTER"/>
    <property type="match status" value="1"/>
</dbReference>
<protein>
    <submittedName>
        <fullName evidence="9">Oligosaccharide flippase family protein</fullName>
    </submittedName>
</protein>
<keyword evidence="3" id="KW-1003">Cell membrane</keyword>
<evidence type="ECO:0000256" key="1">
    <source>
        <dbReference type="ARBA" id="ARBA00004651"/>
    </source>
</evidence>
<evidence type="ECO:0000256" key="6">
    <source>
        <dbReference type="ARBA" id="ARBA00023136"/>
    </source>
</evidence>
<name>A0ABT0D545_9HYPH</name>
<feature type="region of interest" description="Disordered" evidence="7">
    <location>
        <begin position="1"/>
        <end position="22"/>
    </location>
</feature>
<feature type="transmembrane region" description="Helical" evidence="8">
    <location>
        <begin position="375"/>
        <end position="393"/>
    </location>
</feature>
<gene>
    <name evidence="9" type="ORF">MKJ03_19535</name>
</gene>
<evidence type="ECO:0000313" key="10">
    <source>
        <dbReference type="Proteomes" id="UP001522662"/>
    </source>
</evidence>
<feature type="transmembrane region" description="Helical" evidence="8">
    <location>
        <begin position="299"/>
        <end position="320"/>
    </location>
</feature>
<evidence type="ECO:0000256" key="7">
    <source>
        <dbReference type="SAM" id="MobiDB-lite"/>
    </source>
</evidence>
<evidence type="ECO:0000256" key="3">
    <source>
        <dbReference type="ARBA" id="ARBA00022475"/>
    </source>
</evidence>
<comment type="subcellular location">
    <subcellularLocation>
        <location evidence="1">Cell membrane</location>
        <topology evidence="1">Multi-pass membrane protein</topology>
    </subcellularLocation>
</comment>
<comment type="caution">
    <text evidence="9">The sequence shown here is derived from an EMBL/GenBank/DDBJ whole genome shotgun (WGS) entry which is preliminary data.</text>
</comment>
<keyword evidence="4 8" id="KW-0812">Transmembrane</keyword>
<keyword evidence="5 8" id="KW-1133">Transmembrane helix</keyword>
<accession>A0ABT0D545</accession>
<organism evidence="9 10">
    <name type="scientific">Peteryoungia algae</name>
    <dbReference type="NCBI Taxonomy" id="2919917"/>
    <lineage>
        <taxon>Bacteria</taxon>
        <taxon>Pseudomonadati</taxon>
        <taxon>Pseudomonadota</taxon>
        <taxon>Alphaproteobacteria</taxon>
        <taxon>Hyphomicrobiales</taxon>
        <taxon>Rhizobiaceae</taxon>
        <taxon>Peteryoungia</taxon>
    </lineage>
</organism>
<keyword evidence="9" id="KW-0614">Plasmid</keyword>
<keyword evidence="6 8" id="KW-0472">Membrane</keyword>
<feature type="transmembrane region" description="Helical" evidence="8">
    <location>
        <begin position="340"/>
        <end position="363"/>
    </location>
</feature>
<feature type="transmembrane region" description="Helical" evidence="8">
    <location>
        <begin position="466"/>
        <end position="488"/>
    </location>
</feature>
<dbReference type="Proteomes" id="UP001522662">
    <property type="component" value="Unassembled WGS sequence"/>
</dbReference>
<sequence length="508" mass="54600">MTQIDTGDDIYPAPGGKSSPPLSERTVRAGLLTTGARLFTKCLDFVTLLILARFLGPAEFGLVAMAMTAVLIVETLSEMPLGAALLNHQNPTESMYDTALSLAALRALAIIALLCVMAWPLSLLYHEPRLVALQCALSLAPAMRGLVSQKLTEYTRVLDFRRDVALDIIAKAGALVIAAILAITTGSYWAIAIGKISSTALAMIASFFLAPQRLRFTLSEWHVFSDMLGWNAARQLLSAVNWQSDKVALPRYVDIGTFGQFTWADNLIAVPAQAIIQPITSPLFSAFVMARQSGGLGKVYLKASAGVYSIMAPLFLAMGMLADPIIHLILGPAWQQTAPILTWLAFAAAVGYAPTVLLPALAMSLNRTRVAFEKLAIEFCVKVPLIVGLTMAMTLQGLLIGHAIAAVFGFLVNLVLVGKLIQLGILAQLSSLARPTVAMIPMAFFLLATQQLFSSNVGALQTFFDLAWVSGLAMAIFAGTDLILWKLVGSPDSCESLFLRMARKILRC</sequence>
<dbReference type="RefSeq" id="WP_245137865.1">
    <property type="nucleotide sequence ID" value="NZ_CP128477.1"/>
</dbReference>
<evidence type="ECO:0000256" key="2">
    <source>
        <dbReference type="ARBA" id="ARBA00007430"/>
    </source>
</evidence>
<geneLocation type="plasmid" evidence="9">
    <name>unnamed</name>
</geneLocation>